<organism evidence="4">
    <name type="scientific">uncultured Gemmatimonadaceae bacterium</name>
    <dbReference type="NCBI Taxonomy" id="246130"/>
    <lineage>
        <taxon>Bacteria</taxon>
        <taxon>Pseudomonadati</taxon>
        <taxon>Gemmatimonadota</taxon>
        <taxon>Gemmatimonadia</taxon>
        <taxon>Gemmatimonadales</taxon>
        <taxon>Gemmatimonadaceae</taxon>
        <taxon>environmental samples</taxon>
    </lineage>
</organism>
<evidence type="ECO:0000256" key="3">
    <source>
        <dbReference type="SAM" id="SignalP"/>
    </source>
</evidence>
<dbReference type="SUPFAM" id="SSF63825">
    <property type="entry name" value="YWTD domain"/>
    <property type="match status" value="1"/>
</dbReference>
<proteinExistence type="predicted"/>
<dbReference type="InterPro" id="IPR050282">
    <property type="entry name" value="Cycloisomerase_2"/>
</dbReference>
<evidence type="ECO:0000256" key="1">
    <source>
        <dbReference type="ARBA" id="ARBA00022526"/>
    </source>
</evidence>
<sequence length="396" mass="39913">MRTRYPLTLATLALAACADPASTPPTAPDASAPSLARGGGSKDGGSKKDAAGAVYSLSNDPRRNTVVVFNRDAGGKLRPAGTYETGGTGSGSFEDAANALVLGDARGESAPNNLTDATRFLFATNAGSNSVSVFRVNEDDAANGKKDALALVEVEPSGGEKPVSVTVNRGLVYVLNSGETVDGEITTPNCTTGNLPSITGFRVSDAGQLTPIPNSTRTLSGDRHSGCAQVSFSPDGRVLVVTERLAQDEDPAGPAGDEGVINTFVVNADGTPGAQRVTDATGQGPFGFTFTKGGALLTTEQFDGPMGPGRGAAAGYALASSGMLTPTSPSVFNGGTDTCWFVVTDDGTYGYATSFFEGGRISLYRVGANGALALADATADRGAAGTGASDMALSLA</sequence>
<dbReference type="AlphaFoldDB" id="A0A6J4KGQ0"/>
<protein>
    <recommendedName>
        <fullName evidence="5">3-carboxymuconate cyclase</fullName>
    </recommendedName>
</protein>
<evidence type="ECO:0000313" key="4">
    <source>
        <dbReference type="EMBL" id="CAA9305529.1"/>
    </source>
</evidence>
<keyword evidence="1" id="KW-0313">Glucose metabolism</keyword>
<evidence type="ECO:0008006" key="5">
    <source>
        <dbReference type="Google" id="ProtNLM"/>
    </source>
</evidence>
<feature type="region of interest" description="Disordered" evidence="2">
    <location>
        <begin position="21"/>
        <end position="56"/>
    </location>
</feature>
<keyword evidence="1" id="KW-0119">Carbohydrate metabolism</keyword>
<dbReference type="EMBL" id="CADCTU010000256">
    <property type="protein sequence ID" value="CAA9305529.1"/>
    <property type="molecule type" value="Genomic_DNA"/>
</dbReference>
<dbReference type="PANTHER" id="PTHR30344">
    <property type="entry name" value="6-PHOSPHOGLUCONOLACTONASE-RELATED"/>
    <property type="match status" value="1"/>
</dbReference>
<dbReference type="GO" id="GO:0006006">
    <property type="term" value="P:glucose metabolic process"/>
    <property type="evidence" value="ECO:0007669"/>
    <property type="project" value="UniProtKB-KW"/>
</dbReference>
<evidence type="ECO:0000256" key="2">
    <source>
        <dbReference type="SAM" id="MobiDB-lite"/>
    </source>
</evidence>
<dbReference type="PANTHER" id="PTHR30344:SF1">
    <property type="entry name" value="6-PHOSPHOGLUCONOLACTONASE"/>
    <property type="match status" value="1"/>
</dbReference>
<dbReference type="GO" id="GO:0017057">
    <property type="term" value="F:6-phosphogluconolactonase activity"/>
    <property type="evidence" value="ECO:0007669"/>
    <property type="project" value="TreeGrafter"/>
</dbReference>
<dbReference type="PROSITE" id="PS51257">
    <property type="entry name" value="PROKAR_LIPOPROTEIN"/>
    <property type="match status" value="1"/>
</dbReference>
<feature type="chain" id="PRO_5027017617" description="3-carboxymuconate cyclase" evidence="3">
    <location>
        <begin position="19"/>
        <end position="396"/>
    </location>
</feature>
<feature type="non-terminal residue" evidence="4">
    <location>
        <position position="396"/>
    </location>
</feature>
<accession>A0A6J4KGQ0</accession>
<dbReference type="Gene3D" id="2.130.10.10">
    <property type="entry name" value="YVTN repeat-like/Quinoprotein amine dehydrogenase"/>
    <property type="match status" value="2"/>
</dbReference>
<dbReference type="InterPro" id="IPR015943">
    <property type="entry name" value="WD40/YVTN_repeat-like_dom_sf"/>
</dbReference>
<name>A0A6J4KGQ0_9BACT</name>
<gene>
    <name evidence="4" type="ORF">AVDCRST_MAG11-1130</name>
</gene>
<reference evidence="4" key="1">
    <citation type="submission" date="2020-02" db="EMBL/GenBank/DDBJ databases">
        <authorList>
            <person name="Meier V. D."/>
        </authorList>
    </citation>
    <scope>NUCLEOTIDE SEQUENCE</scope>
    <source>
        <strain evidence="4">AVDCRST_MAG11</strain>
    </source>
</reference>
<feature type="signal peptide" evidence="3">
    <location>
        <begin position="1"/>
        <end position="18"/>
    </location>
</feature>
<keyword evidence="3" id="KW-0732">Signal</keyword>